<comment type="caution">
    <text evidence="6">The sequence shown here is derived from an EMBL/GenBank/DDBJ whole genome shotgun (WGS) entry which is preliminary data.</text>
</comment>
<dbReference type="GO" id="GO:0016020">
    <property type="term" value="C:membrane"/>
    <property type="evidence" value="ECO:0007669"/>
    <property type="project" value="UniProtKB-SubCell"/>
</dbReference>
<dbReference type="InterPro" id="IPR014743">
    <property type="entry name" value="Cl-channel_core"/>
</dbReference>
<keyword evidence="7" id="KW-1185">Reference proteome</keyword>
<dbReference type="EMBL" id="BATA01000061">
    <property type="protein sequence ID" value="GAD53345.1"/>
    <property type="molecule type" value="Genomic_DNA"/>
</dbReference>
<dbReference type="InterPro" id="IPR001807">
    <property type="entry name" value="ClC"/>
</dbReference>
<dbReference type="GO" id="GO:0015108">
    <property type="term" value="F:chloride transmembrane transporter activity"/>
    <property type="evidence" value="ECO:0007669"/>
    <property type="project" value="InterPro"/>
</dbReference>
<proteinExistence type="predicted"/>
<accession>U2YWE7</accession>
<sequence>MIAAGLTIKGGWLGGLIVPHMFMGAIVGKIAALLVPGVGPVVAMLAAMAAFNAVVTGTPLSSALIAISLTDGAAIVPVFLASIAGFVASPYVEFLETAATRHEQPNFHLDD</sequence>
<evidence type="ECO:0000313" key="6">
    <source>
        <dbReference type="EMBL" id="GAD53345.1"/>
    </source>
</evidence>
<evidence type="ECO:0000256" key="4">
    <source>
        <dbReference type="ARBA" id="ARBA00023136"/>
    </source>
</evidence>
<evidence type="ECO:0000313" key="7">
    <source>
        <dbReference type="Proteomes" id="UP000016986"/>
    </source>
</evidence>
<dbReference type="AlphaFoldDB" id="U2YWE7"/>
<dbReference type="Gene3D" id="1.10.3080.10">
    <property type="entry name" value="Clc chloride channel"/>
    <property type="match status" value="1"/>
</dbReference>
<feature type="transmembrane region" description="Helical" evidence="5">
    <location>
        <begin position="12"/>
        <end position="35"/>
    </location>
</feature>
<organism evidence="6 7">
    <name type="scientific">Halarchaeum acidiphilum MH1-52-1</name>
    <dbReference type="NCBI Taxonomy" id="1261545"/>
    <lineage>
        <taxon>Archaea</taxon>
        <taxon>Methanobacteriati</taxon>
        <taxon>Methanobacteriota</taxon>
        <taxon>Stenosarchaea group</taxon>
        <taxon>Halobacteria</taxon>
        <taxon>Halobacteriales</taxon>
        <taxon>Halobacteriaceae</taxon>
    </lineage>
</organism>
<keyword evidence="2 5" id="KW-0812">Transmembrane</keyword>
<evidence type="ECO:0000256" key="1">
    <source>
        <dbReference type="ARBA" id="ARBA00004141"/>
    </source>
</evidence>
<comment type="subcellular location">
    <subcellularLocation>
        <location evidence="1">Membrane</location>
        <topology evidence="1">Multi-pass membrane protein</topology>
    </subcellularLocation>
</comment>
<feature type="transmembrane region" description="Helical" evidence="5">
    <location>
        <begin position="74"/>
        <end position="92"/>
    </location>
</feature>
<evidence type="ECO:0000256" key="2">
    <source>
        <dbReference type="ARBA" id="ARBA00022692"/>
    </source>
</evidence>
<protein>
    <submittedName>
        <fullName evidence="6">Chloride channel protein</fullName>
    </submittedName>
</protein>
<evidence type="ECO:0000256" key="5">
    <source>
        <dbReference type="SAM" id="Phobius"/>
    </source>
</evidence>
<keyword evidence="3 5" id="KW-1133">Transmembrane helix</keyword>
<feature type="transmembrane region" description="Helical" evidence="5">
    <location>
        <begin position="41"/>
        <end position="67"/>
    </location>
</feature>
<keyword evidence="4 5" id="KW-0472">Membrane</keyword>
<reference evidence="6 7" key="1">
    <citation type="submission" date="2013-09" db="EMBL/GenBank/DDBJ databases">
        <title>Whole genome sequencing of Halarchaeum acidiphilum strain MH1-52-1.</title>
        <authorList>
            <person name="Shimane Y."/>
            <person name="Minegishi H."/>
            <person name="Nishi S."/>
            <person name="Echigo A."/>
            <person name="Shuto A."/>
            <person name="Konishi M."/>
            <person name="Ito T."/>
            <person name="Ohkuma M."/>
            <person name="Ohta Y."/>
            <person name="Nagano Y."/>
            <person name="Tsubouchi T."/>
            <person name="Mori K."/>
            <person name="Usui K."/>
            <person name="Kamekura M."/>
            <person name="Usami R."/>
            <person name="Takaki Y."/>
            <person name="Hatada Y."/>
        </authorList>
    </citation>
    <scope>NUCLEOTIDE SEQUENCE [LARGE SCALE GENOMIC DNA]</scope>
    <source>
        <strain evidence="6 7">JCM 16109</strain>
    </source>
</reference>
<name>U2YWE7_9EURY</name>
<dbReference type="SUPFAM" id="SSF81340">
    <property type="entry name" value="Clc chloride channel"/>
    <property type="match status" value="1"/>
</dbReference>
<gene>
    <name evidence="6" type="ORF">MBEHAL_2105</name>
</gene>
<evidence type="ECO:0000256" key="3">
    <source>
        <dbReference type="ARBA" id="ARBA00022989"/>
    </source>
</evidence>
<dbReference type="Proteomes" id="UP000016986">
    <property type="component" value="Unassembled WGS sequence"/>
</dbReference>
<dbReference type="Pfam" id="PF00654">
    <property type="entry name" value="Voltage_CLC"/>
    <property type="match status" value="1"/>
</dbReference>